<evidence type="ECO:0000256" key="3">
    <source>
        <dbReference type="SAM" id="MobiDB-lite"/>
    </source>
</evidence>
<dbReference type="Gene3D" id="3.40.50.1240">
    <property type="entry name" value="Phosphoglycerate mutase-like"/>
    <property type="match status" value="1"/>
</dbReference>
<evidence type="ECO:0000259" key="4">
    <source>
        <dbReference type="Pfam" id="PF01591"/>
    </source>
</evidence>
<dbReference type="Pfam" id="PF01591">
    <property type="entry name" value="6PF2K"/>
    <property type="match status" value="1"/>
</dbReference>
<dbReference type="Pfam" id="PF00300">
    <property type="entry name" value="His_Phos_1"/>
    <property type="match status" value="1"/>
</dbReference>
<dbReference type="PANTHER" id="PTHR10606:SF44">
    <property type="entry name" value="6-PHOSPHOFRUCTO 2-KINASE_FRUCTOSE 2,6-BISPHOSPHATASE LONG FORM"/>
    <property type="match status" value="1"/>
</dbReference>
<keyword evidence="2" id="KW-0067">ATP-binding</keyword>
<dbReference type="CDD" id="cd07067">
    <property type="entry name" value="HP_PGM_like"/>
    <property type="match status" value="1"/>
</dbReference>
<sequence length="679" mass="74866">MTDNPDPSPTVVEDAVRRMSFDDADGGAGAARLTPAGLRPVRTSVETSEAIMDARAVGAIADHAGRPPTPPLRRNSVLSTMLEAVSPRSGEEPETPTMFGGDDNHSVRAHGLSSTSGAIDSATAVALAKGLGKMGRKTVSLASFSPSSVSPPKVHRFGDVAPAAEPGSSPSRVAHRAAPAEVLSTSAPDERSAAMKIASSSFPDSLAGFVEKCVENPMPQSFPPPKYGEQGIIGEKHVLVMVGLPARGKTHMAKRLCQYLRFFHGANTRVFNVGDYRRKFAGAGQKADFFCSENKETRLKFASAALKDMVDFLFQEDATSFLEQRVVDSGRVAIFDATNSTRERRRWLVEQIGSLPLKLLFIESICTDQAVVEKNVRLAKVSNCDYSGNMTPEMAFEDFMQRIKYYEKEYQPMDEEELSFIKLIDCGRRVEINRVHGFLLGRVTQFLANMHATTCSIYLSRHGQSEYNAIGKIGGDSGLSPMGEAYASKLAEFAENVITCDPATGEPRPVRLWTSSLQRTKQTARHIKHDKIIVNGNDWIQMAPRVLRNLDEIYAGVCDGMTYEEIRGAYPVEYELRRQNKLGYRYPRGESYLDVIARLDPLVQELESYREDVLIVGHQGVLRLIYAYFAGLDRQEAATLSIPLNTVIKLTPRTHDCIEERVVLYDPAEENAALDPPSY</sequence>
<accession>A0A6U0CBK7</accession>
<evidence type="ECO:0000256" key="2">
    <source>
        <dbReference type="ARBA" id="ARBA00022840"/>
    </source>
</evidence>
<name>A0A6U0CBK7_9CHLO</name>
<dbReference type="PRINTS" id="PR00991">
    <property type="entry name" value="6PFRUCTKNASE"/>
</dbReference>
<dbReference type="InterPro" id="IPR003094">
    <property type="entry name" value="6Pfruct_kin"/>
</dbReference>
<dbReference type="GO" id="GO:0006003">
    <property type="term" value="P:fructose 2,6-bisphosphate metabolic process"/>
    <property type="evidence" value="ECO:0007669"/>
    <property type="project" value="InterPro"/>
</dbReference>
<organism evidence="5">
    <name type="scientific">Ostreococcus mediterraneus</name>
    <dbReference type="NCBI Taxonomy" id="1486918"/>
    <lineage>
        <taxon>Eukaryota</taxon>
        <taxon>Viridiplantae</taxon>
        <taxon>Chlorophyta</taxon>
        <taxon>Mamiellophyceae</taxon>
        <taxon>Mamiellales</taxon>
        <taxon>Bathycoccaceae</taxon>
        <taxon>Ostreococcus</taxon>
    </lineage>
</organism>
<keyword evidence="1" id="KW-0547">Nucleotide-binding</keyword>
<dbReference type="InterPro" id="IPR013078">
    <property type="entry name" value="His_Pase_superF_clade-1"/>
</dbReference>
<dbReference type="FunFam" id="3.40.50.300:FF:000644">
    <property type="entry name" value="GpmB, Fructose-2,6-bisphosphatase"/>
    <property type="match status" value="1"/>
</dbReference>
<dbReference type="GO" id="GO:0003873">
    <property type="term" value="F:6-phosphofructo-2-kinase activity"/>
    <property type="evidence" value="ECO:0007669"/>
    <property type="project" value="InterPro"/>
</dbReference>
<feature type="domain" description="6-phosphofructo-2-kinase" evidence="4">
    <location>
        <begin position="235"/>
        <end position="453"/>
    </location>
</feature>
<dbReference type="GO" id="GO:0006000">
    <property type="term" value="P:fructose metabolic process"/>
    <property type="evidence" value="ECO:0007669"/>
    <property type="project" value="InterPro"/>
</dbReference>
<dbReference type="AlphaFoldDB" id="A0A6U0CBK7"/>
<dbReference type="SMART" id="SM00855">
    <property type="entry name" value="PGAM"/>
    <property type="match status" value="1"/>
</dbReference>
<dbReference type="PROSITE" id="PS00175">
    <property type="entry name" value="PG_MUTASE"/>
    <property type="match status" value="1"/>
</dbReference>
<proteinExistence type="predicted"/>
<dbReference type="InterPro" id="IPR001345">
    <property type="entry name" value="PG/BPGM_mutase_AS"/>
</dbReference>
<dbReference type="GO" id="GO:0004331">
    <property type="term" value="F:fructose-2,6-bisphosphate 2-phosphatase activity"/>
    <property type="evidence" value="ECO:0007669"/>
    <property type="project" value="TreeGrafter"/>
</dbReference>
<dbReference type="InterPro" id="IPR027417">
    <property type="entry name" value="P-loop_NTPase"/>
</dbReference>
<feature type="region of interest" description="Disordered" evidence="3">
    <location>
        <begin position="163"/>
        <end position="187"/>
    </location>
</feature>
<dbReference type="EMBL" id="HBEW01002530">
    <property type="protein sequence ID" value="CAD8579096.1"/>
    <property type="molecule type" value="Transcribed_RNA"/>
</dbReference>
<evidence type="ECO:0000313" key="5">
    <source>
        <dbReference type="EMBL" id="CAD8579096.1"/>
    </source>
</evidence>
<dbReference type="InterPro" id="IPR013079">
    <property type="entry name" value="6Phosfructo_kin"/>
</dbReference>
<dbReference type="Gene3D" id="3.40.50.300">
    <property type="entry name" value="P-loop containing nucleotide triphosphate hydrolases"/>
    <property type="match status" value="1"/>
</dbReference>
<gene>
    <name evidence="5" type="ORF">OMED0929_LOCUS2083</name>
</gene>
<dbReference type="InterPro" id="IPR029033">
    <property type="entry name" value="His_PPase_superfam"/>
</dbReference>
<dbReference type="SUPFAM" id="SSF52540">
    <property type="entry name" value="P-loop containing nucleoside triphosphate hydrolases"/>
    <property type="match status" value="1"/>
</dbReference>
<dbReference type="SUPFAM" id="SSF53254">
    <property type="entry name" value="Phosphoglycerate mutase-like"/>
    <property type="match status" value="1"/>
</dbReference>
<evidence type="ECO:0000256" key="1">
    <source>
        <dbReference type="ARBA" id="ARBA00022741"/>
    </source>
</evidence>
<protein>
    <recommendedName>
        <fullName evidence="4">6-phosphofructo-2-kinase domain-containing protein</fullName>
    </recommendedName>
</protein>
<dbReference type="GO" id="GO:0005829">
    <property type="term" value="C:cytosol"/>
    <property type="evidence" value="ECO:0007669"/>
    <property type="project" value="TreeGrafter"/>
</dbReference>
<dbReference type="GO" id="GO:0005524">
    <property type="term" value="F:ATP binding"/>
    <property type="evidence" value="ECO:0007669"/>
    <property type="project" value="UniProtKB-KW"/>
</dbReference>
<dbReference type="PANTHER" id="PTHR10606">
    <property type="entry name" value="6-PHOSPHOFRUCTO-2-KINASE/FRUCTOSE-2,6-BISPHOSPHATASE"/>
    <property type="match status" value="1"/>
</dbReference>
<reference evidence="5" key="1">
    <citation type="submission" date="2021-01" db="EMBL/GenBank/DDBJ databases">
        <authorList>
            <person name="Corre E."/>
            <person name="Pelletier E."/>
            <person name="Niang G."/>
            <person name="Scheremetjew M."/>
            <person name="Finn R."/>
            <person name="Kale V."/>
            <person name="Holt S."/>
            <person name="Cochrane G."/>
            <person name="Meng A."/>
            <person name="Brown T."/>
            <person name="Cohen L."/>
        </authorList>
    </citation>
    <scope>NUCLEOTIDE SEQUENCE</scope>
    <source>
        <strain evidence="5">Clade-D-RCC2572</strain>
    </source>
</reference>